<evidence type="ECO:0000313" key="5">
    <source>
        <dbReference type="Proteomes" id="UP001165289"/>
    </source>
</evidence>
<dbReference type="GO" id="GO:0005179">
    <property type="term" value="F:hormone activity"/>
    <property type="evidence" value="ECO:0007669"/>
    <property type="project" value="TreeGrafter"/>
</dbReference>
<reference evidence="4 5" key="1">
    <citation type="journal article" date="2023" name="BMC Biol.">
        <title>The compact genome of the sponge Oopsacas minuta (Hexactinellida) is lacking key metazoan core genes.</title>
        <authorList>
            <person name="Santini S."/>
            <person name="Schenkelaars Q."/>
            <person name="Jourda C."/>
            <person name="Duchesne M."/>
            <person name="Belahbib H."/>
            <person name="Rocher C."/>
            <person name="Selva M."/>
            <person name="Riesgo A."/>
            <person name="Vervoort M."/>
            <person name="Leys S.P."/>
            <person name="Kodjabachian L."/>
            <person name="Le Bivic A."/>
            <person name="Borchiellini C."/>
            <person name="Claverie J.M."/>
            <person name="Renard E."/>
        </authorList>
    </citation>
    <scope>NUCLEOTIDE SEQUENCE [LARGE SCALE GENOMIC DNA]</scope>
    <source>
        <strain evidence="4">SPO-2</strain>
    </source>
</reference>
<name>A0AAV7K3K8_9METZ</name>
<keyword evidence="3" id="KW-0732">Signal</keyword>
<protein>
    <submittedName>
        <fullName evidence="4">Uncharacterized protein</fullName>
    </submittedName>
</protein>
<evidence type="ECO:0000256" key="2">
    <source>
        <dbReference type="ARBA" id="ARBA00022525"/>
    </source>
</evidence>
<dbReference type="AlphaFoldDB" id="A0AAV7K3K8"/>
<proteinExistence type="predicted"/>
<evidence type="ECO:0000313" key="4">
    <source>
        <dbReference type="EMBL" id="KAI6655299.1"/>
    </source>
</evidence>
<dbReference type="GO" id="GO:0005615">
    <property type="term" value="C:extracellular space"/>
    <property type="evidence" value="ECO:0007669"/>
    <property type="project" value="TreeGrafter"/>
</dbReference>
<evidence type="ECO:0000256" key="3">
    <source>
        <dbReference type="ARBA" id="ARBA00022729"/>
    </source>
</evidence>
<dbReference type="PANTHER" id="PTHR24019:SF5">
    <property type="entry name" value="ADIPOLIN"/>
    <property type="match status" value="1"/>
</dbReference>
<accession>A0AAV7K3K8</accession>
<sequence length="371" mass="41357">MLKVNIKVLMLNLETKIKVNSLIIDNIGPSLVSFFLDLDREILYLTFNDVVNTTTLDPTKITFQQSKIDLSQLDDANSYSLTGGFTNSSLGFVIDFVLSFQDINELKSRPFLANNINDTYVSVTAATIDDVNAINVFAIPPIEAIQSTQVYPDISPPKLESFTLNMDSGIILLTFSEVIHLGTLDITHFSLVPYPYSDSVFHVPLTGAIVFDFLYKRIFLIELSEIDLNRVKYSTTLATNLHNTYSIISGSLISDVYENPVSQIFIEDPLIVSVFVPDTTSPNLVLFTLDMDKGTLYLRFDEIVNVSTFDPAKIQLSNFNGIFVYTISDGEYVTEVIIFNLLRDIAIIPLCCAVGSHDVLIGLLVTRLVQT</sequence>
<dbReference type="Proteomes" id="UP001165289">
    <property type="component" value="Unassembled WGS sequence"/>
</dbReference>
<keyword evidence="2" id="KW-0964">Secreted</keyword>
<dbReference type="InterPro" id="IPR052136">
    <property type="entry name" value="Adipolin/Erythroferrone-rel"/>
</dbReference>
<comment type="caution">
    <text evidence="4">The sequence shown here is derived from an EMBL/GenBank/DDBJ whole genome shotgun (WGS) entry which is preliminary data.</text>
</comment>
<dbReference type="PANTHER" id="PTHR24019">
    <property type="entry name" value="ADIPOLIN"/>
    <property type="match status" value="1"/>
</dbReference>
<organism evidence="4 5">
    <name type="scientific">Oopsacas minuta</name>
    <dbReference type="NCBI Taxonomy" id="111878"/>
    <lineage>
        <taxon>Eukaryota</taxon>
        <taxon>Metazoa</taxon>
        <taxon>Porifera</taxon>
        <taxon>Hexactinellida</taxon>
        <taxon>Hexasterophora</taxon>
        <taxon>Lyssacinosida</taxon>
        <taxon>Leucopsacidae</taxon>
        <taxon>Oopsacas</taxon>
    </lineage>
</organism>
<keyword evidence="5" id="KW-1185">Reference proteome</keyword>
<evidence type="ECO:0000256" key="1">
    <source>
        <dbReference type="ARBA" id="ARBA00004613"/>
    </source>
</evidence>
<dbReference type="EMBL" id="JAKMXF010000199">
    <property type="protein sequence ID" value="KAI6655299.1"/>
    <property type="molecule type" value="Genomic_DNA"/>
</dbReference>
<gene>
    <name evidence="4" type="ORF">LOD99_2134</name>
</gene>
<comment type="subcellular location">
    <subcellularLocation>
        <location evidence="1">Secreted</location>
    </subcellularLocation>
</comment>